<organism evidence="1">
    <name type="scientific">Cladonia uncialis subsp. uncialis</name>
    <dbReference type="NCBI Taxonomy" id="180999"/>
    <lineage>
        <taxon>Eukaryota</taxon>
        <taxon>Fungi</taxon>
        <taxon>Dikarya</taxon>
        <taxon>Ascomycota</taxon>
        <taxon>Pezizomycotina</taxon>
        <taxon>Lecanoromycetes</taxon>
        <taxon>OSLEUM clade</taxon>
        <taxon>Lecanoromycetidae</taxon>
        <taxon>Lecanorales</taxon>
        <taxon>Lecanorineae</taxon>
        <taxon>Cladoniaceae</taxon>
        <taxon>Cladonia</taxon>
    </lineage>
</organism>
<evidence type="ECO:0000313" key="1">
    <source>
        <dbReference type="EMBL" id="AUW30927.1"/>
    </source>
</evidence>
<protein>
    <submittedName>
        <fullName evidence="1">Uncharacterized protein</fullName>
    </submittedName>
</protein>
<dbReference type="AlphaFoldDB" id="A0A2K9YDJ6"/>
<name>A0A2K9YDJ6_CLAUC</name>
<reference evidence="1" key="1">
    <citation type="submission" date="2017-12" db="EMBL/GenBank/DDBJ databases">
        <title>Genome Sequencing Reveals a Rich Biosynthetic Potential.</title>
        <authorList>
            <person name="Bertrand R.L."/>
            <person name="Abdel-Hameed M.E."/>
            <person name="Sorensen J.L."/>
        </authorList>
    </citation>
    <scope>NUCLEOTIDE SEQUENCE</scope>
</reference>
<accession>A0A2K9YDJ6</accession>
<proteinExistence type="predicted"/>
<dbReference type="EMBL" id="MG777483">
    <property type="protein sequence ID" value="AUW30927.1"/>
    <property type="molecule type" value="Genomic_DNA"/>
</dbReference>
<sequence>MRVQIATGLILFSLLQLYAVILAIALPATVPSKILNSLLTPIFTVPYNVNYSAVSPSNYLPPDPSYHTFLTTTVKFYNYGVPISNQDTADCLAELGRICMSHFPRLYQSVETPQKVTVGSVELHITPGAQLSWAFLLVAEHLLFQWLQEYEYRTLEFTQWYKLAVVATGNLSQVGEE</sequence>